<comment type="caution">
    <text evidence="1">The sequence shown here is derived from an EMBL/GenBank/DDBJ whole genome shotgun (WGS) entry which is preliminary data.</text>
</comment>
<protein>
    <recommendedName>
        <fullName evidence="3">F-box protein</fullName>
    </recommendedName>
</protein>
<dbReference type="EMBL" id="PQIB02000005">
    <property type="protein sequence ID" value="RLN17246.1"/>
    <property type="molecule type" value="Genomic_DNA"/>
</dbReference>
<organism evidence="1 2">
    <name type="scientific">Panicum miliaceum</name>
    <name type="common">Proso millet</name>
    <name type="synonym">Broomcorn millet</name>
    <dbReference type="NCBI Taxonomy" id="4540"/>
    <lineage>
        <taxon>Eukaryota</taxon>
        <taxon>Viridiplantae</taxon>
        <taxon>Streptophyta</taxon>
        <taxon>Embryophyta</taxon>
        <taxon>Tracheophyta</taxon>
        <taxon>Spermatophyta</taxon>
        <taxon>Magnoliopsida</taxon>
        <taxon>Liliopsida</taxon>
        <taxon>Poales</taxon>
        <taxon>Poaceae</taxon>
        <taxon>PACMAD clade</taxon>
        <taxon>Panicoideae</taxon>
        <taxon>Panicodae</taxon>
        <taxon>Paniceae</taxon>
        <taxon>Panicinae</taxon>
        <taxon>Panicum</taxon>
        <taxon>Panicum sect. Panicum</taxon>
    </lineage>
</organism>
<evidence type="ECO:0000313" key="2">
    <source>
        <dbReference type="Proteomes" id="UP000275267"/>
    </source>
</evidence>
<reference evidence="2" key="1">
    <citation type="journal article" date="2019" name="Nat. Commun.">
        <title>The genome of broomcorn millet.</title>
        <authorList>
            <person name="Zou C."/>
            <person name="Miki D."/>
            <person name="Li D."/>
            <person name="Tang Q."/>
            <person name="Xiao L."/>
            <person name="Rajput S."/>
            <person name="Deng P."/>
            <person name="Jia W."/>
            <person name="Huang R."/>
            <person name="Zhang M."/>
            <person name="Sun Y."/>
            <person name="Hu J."/>
            <person name="Fu X."/>
            <person name="Schnable P.S."/>
            <person name="Li F."/>
            <person name="Zhang H."/>
            <person name="Feng B."/>
            <person name="Zhu X."/>
            <person name="Liu R."/>
            <person name="Schnable J.C."/>
            <person name="Zhu J.-K."/>
            <person name="Zhang H."/>
        </authorList>
    </citation>
    <scope>NUCLEOTIDE SEQUENCE [LARGE SCALE GENOMIC DNA]</scope>
</reference>
<accession>A0A3L6SBG1</accession>
<sequence>MVHAGEFKVVKVIIQLGKLHSKVLTVSDAKGWRSPAVASLVDFSDDNMINPYAEPVFANGCLHWMFRTQYLDKPRGILTFSIADESFR</sequence>
<keyword evidence="2" id="KW-1185">Reference proteome</keyword>
<dbReference type="OrthoDB" id="691863at2759"/>
<name>A0A3L6SBG1_PANMI</name>
<gene>
    <name evidence="1" type="ORF">C2845_PM02G04770</name>
</gene>
<evidence type="ECO:0008006" key="3">
    <source>
        <dbReference type="Google" id="ProtNLM"/>
    </source>
</evidence>
<evidence type="ECO:0000313" key="1">
    <source>
        <dbReference type="EMBL" id="RLN17246.1"/>
    </source>
</evidence>
<dbReference type="AlphaFoldDB" id="A0A3L6SBG1"/>
<proteinExistence type="predicted"/>
<dbReference type="Proteomes" id="UP000275267">
    <property type="component" value="Unassembled WGS sequence"/>
</dbReference>